<evidence type="ECO:0000313" key="4">
    <source>
        <dbReference type="Proteomes" id="UP000194161"/>
    </source>
</evidence>
<dbReference type="PANTHER" id="PTHR42928">
    <property type="entry name" value="TRICARBOXYLATE-BINDING PROTEIN"/>
    <property type="match status" value="1"/>
</dbReference>
<dbReference type="EMBL" id="CP021111">
    <property type="protein sequence ID" value="ARP94805.1"/>
    <property type="molecule type" value="Genomic_DNA"/>
</dbReference>
<gene>
    <name evidence="3" type="ORF">CAL15_10645</name>
</gene>
<dbReference type="CDD" id="cd13578">
    <property type="entry name" value="PBP2_Bug27"/>
    <property type="match status" value="1"/>
</dbReference>
<dbReference type="Proteomes" id="UP000194161">
    <property type="component" value="Chromosome"/>
</dbReference>
<dbReference type="PIRSF" id="PIRSF017082">
    <property type="entry name" value="YflP"/>
    <property type="match status" value="1"/>
</dbReference>
<accession>A0A1W6ZC27</accession>
<evidence type="ECO:0000256" key="1">
    <source>
        <dbReference type="ARBA" id="ARBA00006987"/>
    </source>
</evidence>
<organism evidence="3 4">
    <name type="scientific">Bordetella genomosp. 13</name>
    <dbReference type="NCBI Taxonomy" id="463040"/>
    <lineage>
        <taxon>Bacteria</taxon>
        <taxon>Pseudomonadati</taxon>
        <taxon>Pseudomonadota</taxon>
        <taxon>Betaproteobacteria</taxon>
        <taxon>Burkholderiales</taxon>
        <taxon>Alcaligenaceae</taxon>
        <taxon>Bordetella</taxon>
    </lineage>
</organism>
<dbReference type="SUPFAM" id="SSF53850">
    <property type="entry name" value="Periplasmic binding protein-like II"/>
    <property type="match status" value="1"/>
</dbReference>
<dbReference type="AlphaFoldDB" id="A0A1W6ZC27"/>
<dbReference type="InterPro" id="IPR042100">
    <property type="entry name" value="Bug_dom1"/>
</dbReference>
<sequence>MRKTLKAALCAALAACAWLPVAHAASPYPNGPVRLIVPFPPGGPTDALARVLAEGLQTRWKQPVIVENKPGAGTMIGADQVAKAAPDGQTIGMVNSAYTINPSVRRSMPYDTLRDLTGASQLVESKLVLVARADAPFNTVPQLIERARAHPGKLTYASPGAGTSTHLAGELFKSNAGVDIVHVPYKGSSPAQTDLIGGQVDIMFDVLQSALPLVQSGRLKIIALASAQRDPAFAQYPTVAETLKGFEVGSMFGLVAPAGTPQPVLAAIRDGAAAVLETPQVRRTLTDMGMTAVASTPEAFNGFLKAEIAKWREVVRTSGIQAE</sequence>
<name>A0A1W6ZC27_9BORD</name>
<dbReference type="RefSeq" id="WP_086078570.1">
    <property type="nucleotide sequence ID" value="NZ_CP021111.1"/>
</dbReference>
<dbReference type="Gene3D" id="3.40.190.150">
    <property type="entry name" value="Bordetella uptake gene, domain 1"/>
    <property type="match status" value="1"/>
</dbReference>
<keyword evidence="4" id="KW-1185">Reference proteome</keyword>
<dbReference type="Pfam" id="PF03401">
    <property type="entry name" value="TctC"/>
    <property type="match status" value="1"/>
</dbReference>
<dbReference type="STRING" id="463040.CAL15_10645"/>
<keyword evidence="2" id="KW-0732">Signal</keyword>
<evidence type="ECO:0000256" key="2">
    <source>
        <dbReference type="SAM" id="SignalP"/>
    </source>
</evidence>
<reference evidence="3 4" key="1">
    <citation type="submission" date="2017-05" db="EMBL/GenBank/DDBJ databases">
        <title>Complete and WGS of Bordetella genogroups.</title>
        <authorList>
            <person name="Spilker T."/>
            <person name="LiPuma J."/>
        </authorList>
    </citation>
    <scope>NUCLEOTIDE SEQUENCE [LARGE SCALE GENOMIC DNA]</scope>
    <source>
        <strain evidence="3 4">AU7206</strain>
    </source>
</reference>
<dbReference type="InterPro" id="IPR005064">
    <property type="entry name" value="BUG"/>
</dbReference>
<dbReference type="Gene3D" id="3.40.190.10">
    <property type="entry name" value="Periplasmic binding protein-like II"/>
    <property type="match status" value="1"/>
</dbReference>
<feature type="signal peptide" evidence="2">
    <location>
        <begin position="1"/>
        <end position="24"/>
    </location>
</feature>
<comment type="similarity">
    <text evidence="1">Belongs to the UPF0065 (bug) family.</text>
</comment>
<feature type="chain" id="PRO_5012823053" evidence="2">
    <location>
        <begin position="25"/>
        <end position="323"/>
    </location>
</feature>
<dbReference type="KEGG" id="bgm:CAL15_10645"/>
<dbReference type="PANTHER" id="PTHR42928:SF5">
    <property type="entry name" value="BLR1237 PROTEIN"/>
    <property type="match status" value="1"/>
</dbReference>
<proteinExistence type="inferred from homology"/>
<protein>
    <submittedName>
        <fullName evidence="3">MFS transporter</fullName>
    </submittedName>
</protein>
<evidence type="ECO:0000313" key="3">
    <source>
        <dbReference type="EMBL" id="ARP94805.1"/>
    </source>
</evidence>
<dbReference type="OrthoDB" id="8689123at2"/>